<dbReference type="EMBL" id="JANEYF010003984">
    <property type="protein sequence ID" value="KAJ8932669.1"/>
    <property type="molecule type" value="Genomic_DNA"/>
</dbReference>
<dbReference type="InterPro" id="IPR001965">
    <property type="entry name" value="Znf_PHD"/>
</dbReference>
<dbReference type="Gene3D" id="3.30.40.10">
    <property type="entry name" value="Zinc/RING finger domain, C3HC4 (zinc finger)"/>
    <property type="match status" value="1"/>
</dbReference>
<dbReference type="GO" id="GO:0008270">
    <property type="term" value="F:zinc ion binding"/>
    <property type="evidence" value="ECO:0007669"/>
    <property type="project" value="UniProtKB-KW"/>
</dbReference>
<proteinExistence type="predicted"/>
<evidence type="ECO:0000256" key="6">
    <source>
        <dbReference type="SAM" id="Coils"/>
    </source>
</evidence>
<gene>
    <name evidence="8" type="ORF">NQ314_014527</name>
</gene>
<reference evidence="8" key="1">
    <citation type="journal article" date="2023" name="Insect Mol. Biol.">
        <title>Genome sequencing provides insights into the evolution of gene families encoding plant cell wall-degrading enzymes in longhorned beetles.</title>
        <authorList>
            <person name="Shin N.R."/>
            <person name="Okamura Y."/>
            <person name="Kirsch R."/>
            <person name="Pauchet Y."/>
        </authorList>
    </citation>
    <scope>NUCLEOTIDE SEQUENCE</scope>
    <source>
        <strain evidence="8">RBIC_L_NR</strain>
    </source>
</reference>
<keyword evidence="9" id="KW-1185">Reference proteome</keyword>
<dbReference type="InterPro" id="IPR004875">
    <property type="entry name" value="DDE_SF_endonuclease_dom"/>
</dbReference>
<name>A0AAV8X1S1_9CUCU</name>
<organism evidence="8 9">
    <name type="scientific">Rhamnusium bicolor</name>
    <dbReference type="NCBI Taxonomy" id="1586634"/>
    <lineage>
        <taxon>Eukaryota</taxon>
        <taxon>Metazoa</taxon>
        <taxon>Ecdysozoa</taxon>
        <taxon>Arthropoda</taxon>
        <taxon>Hexapoda</taxon>
        <taxon>Insecta</taxon>
        <taxon>Pterygota</taxon>
        <taxon>Neoptera</taxon>
        <taxon>Endopterygota</taxon>
        <taxon>Coleoptera</taxon>
        <taxon>Polyphaga</taxon>
        <taxon>Cucujiformia</taxon>
        <taxon>Chrysomeloidea</taxon>
        <taxon>Cerambycidae</taxon>
        <taxon>Lepturinae</taxon>
        <taxon>Rhagiini</taxon>
        <taxon>Rhamnusium</taxon>
    </lineage>
</organism>
<dbReference type="InterPro" id="IPR013083">
    <property type="entry name" value="Znf_RING/FYVE/PHD"/>
</dbReference>
<dbReference type="InterPro" id="IPR009057">
    <property type="entry name" value="Homeodomain-like_sf"/>
</dbReference>
<dbReference type="GO" id="GO:0003677">
    <property type="term" value="F:DNA binding"/>
    <property type="evidence" value="ECO:0007669"/>
    <property type="project" value="TreeGrafter"/>
</dbReference>
<comment type="caution">
    <text evidence="8">The sequence shown here is derived from an EMBL/GenBank/DDBJ whole genome shotgun (WGS) entry which is preliminary data.</text>
</comment>
<dbReference type="Proteomes" id="UP001162156">
    <property type="component" value="Unassembled WGS sequence"/>
</dbReference>
<evidence type="ECO:0000256" key="2">
    <source>
        <dbReference type="ARBA" id="ARBA00022723"/>
    </source>
</evidence>
<evidence type="ECO:0000256" key="3">
    <source>
        <dbReference type="ARBA" id="ARBA00022771"/>
    </source>
</evidence>
<dbReference type="Pfam" id="PF03184">
    <property type="entry name" value="DDE_1"/>
    <property type="match status" value="1"/>
</dbReference>
<dbReference type="GO" id="GO:0005634">
    <property type="term" value="C:nucleus"/>
    <property type="evidence" value="ECO:0007669"/>
    <property type="project" value="UniProtKB-SubCell"/>
</dbReference>
<keyword evidence="3 5" id="KW-0863">Zinc-finger</keyword>
<keyword evidence="6" id="KW-0175">Coiled coil</keyword>
<dbReference type="Gene3D" id="1.10.10.60">
    <property type="entry name" value="Homeodomain-like"/>
    <property type="match status" value="1"/>
</dbReference>
<keyword evidence="2" id="KW-0479">Metal-binding</keyword>
<evidence type="ECO:0000256" key="4">
    <source>
        <dbReference type="ARBA" id="ARBA00022833"/>
    </source>
</evidence>
<dbReference type="CDD" id="cd15489">
    <property type="entry name" value="PHD_SF"/>
    <property type="match status" value="1"/>
</dbReference>
<dbReference type="SUPFAM" id="SSF46689">
    <property type="entry name" value="Homeodomain-like"/>
    <property type="match status" value="1"/>
</dbReference>
<dbReference type="InterPro" id="IPR050863">
    <property type="entry name" value="CenT-Element_Derived"/>
</dbReference>
<evidence type="ECO:0000313" key="8">
    <source>
        <dbReference type="EMBL" id="KAJ8932669.1"/>
    </source>
</evidence>
<dbReference type="PANTHER" id="PTHR19303:SF74">
    <property type="entry name" value="POGO TRANSPOSABLE ELEMENT WITH KRAB DOMAIN"/>
    <property type="match status" value="1"/>
</dbReference>
<dbReference type="PROSITE" id="PS50016">
    <property type="entry name" value="ZF_PHD_2"/>
    <property type="match status" value="1"/>
</dbReference>
<feature type="domain" description="PHD-type" evidence="7">
    <location>
        <begin position="660"/>
        <end position="713"/>
    </location>
</feature>
<evidence type="ECO:0000256" key="5">
    <source>
        <dbReference type="PROSITE-ProRule" id="PRU00146"/>
    </source>
</evidence>
<evidence type="ECO:0000256" key="1">
    <source>
        <dbReference type="ARBA" id="ARBA00004123"/>
    </source>
</evidence>
<dbReference type="PANTHER" id="PTHR19303">
    <property type="entry name" value="TRANSPOSON"/>
    <property type="match status" value="1"/>
</dbReference>
<dbReference type="AlphaFoldDB" id="A0AAV8X1S1"/>
<evidence type="ECO:0000259" key="7">
    <source>
        <dbReference type="PROSITE" id="PS50016"/>
    </source>
</evidence>
<dbReference type="SMART" id="SM00249">
    <property type="entry name" value="PHD"/>
    <property type="match status" value="1"/>
</dbReference>
<dbReference type="SUPFAM" id="SSF57903">
    <property type="entry name" value="FYVE/PHD zinc finger"/>
    <property type="match status" value="1"/>
</dbReference>
<feature type="coiled-coil region" evidence="6">
    <location>
        <begin position="621"/>
        <end position="661"/>
    </location>
</feature>
<dbReference type="InterPro" id="IPR019787">
    <property type="entry name" value="Znf_PHD-finger"/>
</dbReference>
<keyword evidence="4" id="KW-0862">Zinc</keyword>
<sequence length="748" mass="84726">MPKYRAYDSALIDKALQELQEKGASVRSIAMKYGIPKSTIHFKLKHPNLKETFGPPPVLTNQILFKNNRPGNGWIKAFLRRNPQVRHRQSEAVSAASACVTEADIRKWFSEVGAYFKEKDLSEVLKNPSRVFNGDETGFQICPATGRVLAEKGTKNVYTIEKGTSKENVTVMFTFSASGEIYAPMIVYPYKRIPEKIIQSIPPQWGIARSDNGWMTAETFYEYIANVLHPYLIKQKTIFPIVLFVDGHKSHITYNLSVLCNTLQIELIALYPNATRILQPADVAVFSPVKAAWRKIVRQFYLDNSGETINKGNIAPLLKKIIVSIKSDTLINGFRICGLCPFDANKVDYTKCLGSTNANMISNDKQNNSNSNTRTMSYDAFANIVGPTLIKKFEEIDEINSDENFKKLFLIWRHYQEMVPINLVESSLEEHSASSHMNNTPSLMDNQIDIGRMEGSVPISSCSTIIKEPENAVNSEPPSYSKMSTSALTCITAEQVAGSSSSFSKQSNVNNTHVNNSTYSFIDKEIEIGRADASTPPPSCNTIEEPKNDIFCKISNSLPSSSTSEQLADNSSNLLKQCPIIPSLSPFIMWPNSPKRKNKRQIERTPYALTSEKYRKIFEAKRIVQFEKEKEKEEKKRKREEKKQEQLLQKATKQMKKKEKVLCKRCSKSVLKNGLFCSNCQETYHRSCVPIAHREHIPDDDDDDYLCHICYKEESEDDISVSEEMNASDSDDIDDLYAMYNTEIKKYG</sequence>
<evidence type="ECO:0000313" key="9">
    <source>
        <dbReference type="Proteomes" id="UP001162156"/>
    </source>
</evidence>
<comment type="subcellular location">
    <subcellularLocation>
        <location evidence="1">Nucleus</location>
    </subcellularLocation>
</comment>
<protein>
    <recommendedName>
        <fullName evidence="7">PHD-type domain-containing protein</fullName>
    </recommendedName>
</protein>
<dbReference type="InterPro" id="IPR011011">
    <property type="entry name" value="Znf_FYVE_PHD"/>
</dbReference>
<accession>A0AAV8X1S1</accession>